<evidence type="ECO:0000313" key="1">
    <source>
        <dbReference type="EMBL" id="OGZ45489.1"/>
    </source>
</evidence>
<accession>A0A1G2G5G6</accession>
<gene>
    <name evidence="1" type="ORF">A2756_00525</name>
</gene>
<reference evidence="1 2" key="1">
    <citation type="journal article" date="2016" name="Nat. Commun.">
        <title>Thousands of microbial genomes shed light on interconnected biogeochemical processes in an aquifer system.</title>
        <authorList>
            <person name="Anantharaman K."/>
            <person name="Brown C.T."/>
            <person name="Hug L.A."/>
            <person name="Sharon I."/>
            <person name="Castelle C.J."/>
            <person name="Probst A.J."/>
            <person name="Thomas B.C."/>
            <person name="Singh A."/>
            <person name="Wilkins M.J."/>
            <person name="Karaoz U."/>
            <person name="Brodie E.L."/>
            <person name="Williams K.H."/>
            <person name="Hubbard S.S."/>
            <person name="Banfield J.F."/>
        </authorList>
    </citation>
    <scope>NUCLEOTIDE SEQUENCE [LARGE SCALE GENOMIC DNA]</scope>
</reference>
<dbReference type="Proteomes" id="UP000177785">
    <property type="component" value="Unassembled WGS sequence"/>
</dbReference>
<proteinExistence type="predicted"/>
<organism evidence="1 2">
    <name type="scientific">Candidatus Ryanbacteria bacterium RIFCSPHIGHO2_01_FULL_48_27</name>
    <dbReference type="NCBI Taxonomy" id="1802115"/>
    <lineage>
        <taxon>Bacteria</taxon>
        <taxon>Candidatus Ryaniibacteriota</taxon>
    </lineage>
</organism>
<protein>
    <submittedName>
        <fullName evidence="1">Uncharacterized protein</fullName>
    </submittedName>
</protein>
<dbReference type="AlphaFoldDB" id="A0A1G2G5G6"/>
<dbReference type="EMBL" id="MHNL01000006">
    <property type="protein sequence ID" value="OGZ45489.1"/>
    <property type="molecule type" value="Genomic_DNA"/>
</dbReference>
<evidence type="ECO:0000313" key="2">
    <source>
        <dbReference type="Proteomes" id="UP000177785"/>
    </source>
</evidence>
<comment type="caution">
    <text evidence="1">The sequence shown here is derived from an EMBL/GenBank/DDBJ whole genome shotgun (WGS) entry which is preliminary data.</text>
</comment>
<sequence length="101" mass="11283">MIYLVPIYSLERECLSIAGELAVYTVKNEIEIKKENPEEHYTPASTGEQQHSDDACKYTRAGNGIGLQVGFCDEPSKIDRWAALEPYITPGALPPFDFFAL</sequence>
<name>A0A1G2G5G6_9BACT</name>